<name>A0A0W0Y6C9_9GAMM</name>
<dbReference type="GO" id="GO:0046914">
    <property type="term" value="F:transition metal ion binding"/>
    <property type="evidence" value="ECO:0007669"/>
    <property type="project" value="InterPro"/>
</dbReference>
<reference evidence="3 5" key="1">
    <citation type="submission" date="2015-11" db="EMBL/GenBank/DDBJ databases">
        <title>Genomic analysis of 38 Legionella species identifies large and diverse effector repertoires.</title>
        <authorList>
            <person name="Burstein D."/>
            <person name="Amaro F."/>
            <person name="Zusman T."/>
            <person name="Lifshitz Z."/>
            <person name="Cohen O."/>
            <person name="Gilbert J.A."/>
            <person name="Pupko T."/>
            <person name="Shuman H.A."/>
            <person name="Segal G."/>
        </authorList>
    </citation>
    <scope>NUCLEOTIDE SEQUENCE [LARGE SCALE GENOMIC DNA]</scope>
    <source>
        <strain evidence="3 5">CDC#1442-AUS-E</strain>
    </source>
</reference>
<feature type="domain" description="Ferrous iron transporter FeoA-like" evidence="2">
    <location>
        <begin position="1"/>
        <end position="74"/>
    </location>
</feature>
<dbReference type="AlphaFoldDB" id="A0A0W0Y6C9"/>
<accession>A0A0W0Y6C9</accession>
<gene>
    <name evidence="3" type="primary">feoA</name>
    <name evidence="4" type="ORF">B1207_08170</name>
    <name evidence="3" type="ORF">Lqui_1002</name>
</gene>
<dbReference type="PATRIC" id="fig|45073.5.peg.1058"/>
<evidence type="ECO:0000259" key="2">
    <source>
        <dbReference type="SMART" id="SM00899"/>
    </source>
</evidence>
<protein>
    <submittedName>
        <fullName evidence="4">Ferrous iron transport protein A</fullName>
    </submittedName>
    <submittedName>
        <fullName evidence="3">Ferrous iron transporter A</fullName>
    </submittedName>
</protein>
<dbReference type="Gene3D" id="2.30.30.90">
    <property type="match status" value="1"/>
</dbReference>
<dbReference type="EMBL" id="LNYS01000006">
    <property type="protein sequence ID" value="KTD52158.1"/>
    <property type="molecule type" value="Genomic_DNA"/>
</dbReference>
<keyword evidence="5" id="KW-1185">Reference proteome</keyword>
<dbReference type="InterPro" id="IPR052713">
    <property type="entry name" value="FeoA"/>
</dbReference>
<dbReference type="Proteomes" id="UP000054618">
    <property type="component" value="Unassembled WGS sequence"/>
</dbReference>
<comment type="caution">
    <text evidence="3">The sequence shown here is derived from an EMBL/GenBank/DDBJ whole genome shotgun (WGS) entry which is preliminary data.</text>
</comment>
<dbReference type="Pfam" id="PF04023">
    <property type="entry name" value="FeoA"/>
    <property type="match status" value="1"/>
</dbReference>
<dbReference type="RefSeq" id="WP_058507088.1">
    <property type="nucleotide sequence ID" value="NZ_CAAAIK010000006.1"/>
</dbReference>
<proteinExistence type="predicted"/>
<dbReference type="PANTHER" id="PTHR42954">
    <property type="entry name" value="FE(2+) TRANSPORT PROTEIN A"/>
    <property type="match status" value="1"/>
</dbReference>
<dbReference type="InterPro" id="IPR008988">
    <property type="entry name" value="Transcriptional_repressor_C"/>
</dbReference>
<organism evidence="3 5">
    <name type="scientific">Legionella quinlivanii</name>
    <dbReference type="NCBI Taxonomy" id="45073"/>
    <lineage>
        <taxon>Bacteria</taxon>
        <taxon>Pseudomonadati</taxon>
        <taxon>Pseudomonadota</taxon>
        <taxon>Gammaproteobacteria</taxon>
        <taxon>Legionellales</taxon>
        <taxon>Legionellaceae</taxon>
        <taxon>Legionella</taxon>
    </lineage>
</organism>
<dbReference type="SUPFAM" id="SSF50037">
    <property type="entry name" value="C-terminal domain of transcriptional repressors"/>
    <property type="match status" value="1"/>
</dbReference>
<sequence>MRIDDLKKGDCVRLLDFGITEPSYRRRLLSLGITRGAELKIIRVAPLGCPVQVEVRGTSISLRREEARYLLLEKA</sequence>
<reference evidence="4 6" key="2">
    <citation type="submission" date="2017-02" db="EMBL/GenBank/DDBJ databases">
        <title>Legionella quilivanii strain from human: case report and whole genome sequencing analysis.</title>
        <authorList>
            <person name="Lalancette C."/>
            <person name="Leduc J.-M."/>
            <person name="Levesque S."/>
            <person name="Fournier E."/>
            <person name="Saoud J."/>
            <person name="Faucher S.P."/>
            <person name="Bernard K."/>
            <person name="Martineau C."/>
            <person name="Longtin J."/>
        </authorList>
    </citation>
    <scope>NUCLEOTIDE SEQUENCE [LARGE SCALE GENOMIC DNA]</scope>
    <source>
        <strain evidence="4 6">ID143958</strain>
    </source>
</reference>
<dbReference type="InterPro" id="IPR038157">
    <property type="entry name" value="FeoA_core_dom"/>
</dbReference>
<keyword evidence="1" id="KW-0408">Iron</keyword>
<evidence type="ECO:0000313" key="4">
    <source>
        <dbReference type="EMBL" id="RAP36764.1"/>
    </source>
</evidence>
<dbReference type="InterPro" id="IPR007167">
    <property type="entry name" value="Fe-transptr_FeoA-like"/>
</dbReference>
<dbReference type="Proteomes" id="UP000249458">
    <property type="component" value="Unassembled WGS sequence"/>
</dbReference>
<dbReference type="PANTHER" id="PTHR42954:SF2">
    <property type="entry name" value="FE(2+) TRANSPORT PROTEIN A"/>
    <property type="match status" value="1"/>
</dbReference>
<dbReference type="SMART" id="SM00899">
    <property type="entry name" value="FeoA"/>
    <property type="match status" value="1"/>
</dbReference>
<dbReference type="STRING" id="45073.Lqui_1002"/>
<dbReference type="OrthoDB" id="9811076at2"/>
<evidence type="ECO:0000313" key="5">
    <source>
        <dbReference type="Proteomes" id="UP000054618"/>
    </source>
</evidence>
<evidence type="ECO:0000313" key="6">
    <source>
        <dbReference type="Proteomes" id="UP000249458"/>
    </source>
</evidence>
<evidence type="ECO:0000256" key="1">
    <source>
        <dbReference type="ARBA" id="ARBA00023004"/>
    </source>
</evidence>
<evidence type="ECO:0000313" key="3">
    <source>
        <dbReference type="EMBL" id="KTD52158.1"/>
    </source>
</evidence>
<dbReference type="EMBL" id="MVJN01000005">
    <property type="protein sequence ID" value="RAP36764.1"/>
    <property type="molecule type" value="Genomic_DNA"/>
</dbReference>